<evidence type="ECO:0000313" key="2">
    <source>
        <dbReference type="EMBL" id="OTI62976.1"/>
    </source>
</evidence>
<sequence>MGSITLSEQMGAMGVVDELRHRQLLVQDLLNLPERRAEVVRRLSDYYQSKNIEVSSDVLDKGVKEYFSKRLMFDAPKLGMFSRTWAALVISRRVWVPRAILGCLFCVVSFSLGSYAFKTHQEGVVASLFDTASTLKSSSADLTLEILDVQVRITRLASSLAEAKLPAANRMLLRARASAAEAEQLNVIEPLKSISYESRQENQQTLDSQSARLDKAYNRINSAKEDLNSAIALISANEDLSTTVAGSDYQSMKGRYPTLPKAAAEAERLINQASTESDLQAARKAVAALTRLLSDSARVQATESHLDQVIADFNAMKLRSKSDYGLVNLTADRAREAIKGLDIRGAESVIDELEAMKSYALTPFQLRIVDRTGIKSGAERIQNGASSGQGKAWYLIVEAVDPTGRVVPLKITSSESGQTREVKYFGLRVPSDEYQRVKADKQADGKVDQRDMGSKADRTFEISYSDRAHPSHNMILEW</sequence>
<accession>A0A241XS47</accession>
<keyword evidence="1" id="KW-0175">Coiled coil</keyword>
<evidence type="ECO:0000313" key="3">
    <source>
        <dbReference type="Proteomes" id="UP000194857"/>
    </source>
</evidence>
<dbReference type="RefSeq" id="WP_065085845.1">
    <property type="nucleotide sequence ID" value="NZ_NFFZ01000004.1"/>
</dbReference>
<comment type="caution">
    <text evidence="2">The sequence shown here is derived from an EMBL/GenBank/DDBJ whole genome shotgun (WGS) entry which is preliminary data.</text>
</comment>
<feature type="coiled-coil region" evidence="1">
    <location>
        <begin position="206"/>
        <end position="233"/>
    </location>
</feature>
<evidence type="ECO:0000256" key="1">
    <source>
        <dbReference type="SAM" id="Coils"/>
    </source>
</evidence>
<dbReference type="AlphaFoldDB" id="A0A241XS47"/>
<gene>
    <name evidence="2" type="ORF">CAZ10_09000</name>
</gene>
<protein>
    <submittedName>
        <fullName evidence="2">Uncharacterized protein</fullName>
    </submittedName>
</protein>
<dbReference type="Pfam" id="PF19911">
    <property type="entry name" value="DUF6384"/>
    <property type="match status" value="2"/>
</dbReference>
<organism evidence="2 3">
    <name type="scientific">Pseudomonas aeruginosa</name>
    <dbReference type="NCBI Taxonomy" id="287"/>
    <lineage>
        <taxon>Bacteria</taxon>
        <taxon>Pseudomonadati</taxon>
        <taxon>Pseudomonadota</taxon>
        <taxon>Gammaproteobacteria</taxon>
        <taxon>Pseudomonadales</taxon>
        <taxon>Pseudomonadaceae</taxon>
        <taxon>Pseudomonas</taxon>
    </lineage>
</organism>
<dbReference type="EMBL" id="NFFZ01000004">
    <property type="protein sequence ID" value="OTI62976.1"/>
    <property type="molecule type" value="Genomic_DNA"/>
</dbReference>
<name>A0A241XS47_PSEAI</name>
<dbReference type="Proteomes" id="UP000194857">
    <property type="component" value="Unassembled WGS sequence"/>
</dbReference>
<proteinExistence type="predicted"/>
<reference evidence="2 3" key="1">
    <citation type="submission" date="2017-05" db="EMBL/GenBank/DDBJ databases">
        <authorList>
            <person name="Song R."/>
            <person name="Chenine A.L."/>
            <person name="Ruprecht R.M."/>
        </authorList>
    </citation>
    <scope>NUCLEOTIDE SEQUENCE [LARGE SCALE GENOMIC DNA]</scope>
    <source>
        <strain evidence="2 3">S567_C10_BS</strain>
    </source>
</reference>
<dbReference type="InterPro" id="IPR045964">
    <property type="entry name" value="DUF6384"/>
</dbReference>